<evidence type="ECO:0000313" key="5">
    <source>
        <dbReference type="EMBL" id="TDF89448.1"/>
    </source>
</evidence>
<evidence type="ECO:0000313" key="6">
    <source>
        <dbReference type="Proteomes" id="UP000295511"/>
    </source>
</evidence>
<dbReference type="EMBL" id="SMRU01000039">
    <property type="protein sequence ID" value="TDF89448.1"/>
    <property type="molecule type" value="Genomic_DNA"/>
</dbReference>
<dbReference type="InterPro" id="IPR006059">
    <property type="entry name" value="SBP"/>
</dbReference>
<dbReference type="AlphaFoldDB" id="A0A4R5K8A4"/>
<keyword evidence="6" id="KW-1185">Reference proteome</keyword>
<dbReference type="PANTHER" id="PTHR30061:SF50">
    <property type="entry name" value="MALTOSE_MALTODEXTRIN-BINDING PERIPLASMIC PROTEIN"/>
    <property type="match status" value="1"/>
</dbReference>
<dbReference type="GO" id="GO:1901982">
    <property type="term" value="F:maltose binding"/>
    <property type="evidence" value="ECO:0007669"/>
    <property type="project" value="TreeGrafter"/>
</dbReference>
<reference evidence="5 6" key="1">
    <citation type="submission" date="2019-03" db="EMBL/GenBank/DDBJ databases">
        <title>Whole genome sequence of Arthrobacter sp JH1-1.</title>
        <authorList>
            <person name="Trinh H.N."/>
        </authorList>
    </citation>
    <scope>NUCLEOTIDE SEQUENCE [LARGE SCALE GENOMIC DNA]</scope>
    <source>
        <strain evidence="5 6">JH1-1</strain>
    </source>
</reference>
<gene>
    <name evidence="5" type="ORF">E1809_22840</name>
</gene>
<dbReference type="SUPFAM" id="SSF53850">
    <property type="entry name" value="Periplasmic binding protein-like II"/>
    <property type="match status" value="1"/>
</dbReference>
<keyword evidence="2" id="KW-0813">Transport</keyword>
<sequence>MPGNRKVTPMKRSLALPAIALVAVAGLAACDVGGTGASQPAPSSQQLATGAQVSGEITFWHAYSAGGGEIDALEKTIIPAFEKLHPGVKVHDVQVPSDQMHQKLITATAAGSLPDVVRADIVTVPELAKLGVLAPLSDDMPDFQDWAGKMYPGPLATNKYKDKFWGLPLDTNTKVVIYNQDALTAQGISSVPKTLDDLKADAAKPGAGKYLFAEGGSGGWNLLPFIWSNGGEMTNPEVTKATGYLNSPKTVEAVQMLVDMYNAKQLPSNVLGAPGAVQTSDGLAKGMYDTIVDGPWTFPNLTKAYPNFKPATEPMFSGSAGSISVVGGEDIVMTQQSKNKALAAEFIRYMLSPEAQQAMGKVGQLSAESALAADMASYAPYYAPYLDQLKTARPRPATPQWAKVDDIFTKQVQQAFQGKQTVQQALDNAAAQIDPLLAQG</sequence>
<dbReference type="Gene3D" id="3.40.190.10">
    <property type="entry name" value="Periplasmic binding protein-like II"/>
    <property type="match status" value="2"/>
</dbReference>
<feature type="chain" id="PRO_5039246997" evidence="4">
    <location>
        <begin position="29"/>
        <end position="440"/>
    </location>
</feature>
<name>A0A4R5K8A4_9MICC</name>
<dbReference type="Proteomes" id="UP000295511">
    <property type="component" value="Unassembled WGS sequence"/>
</dbReference>
<evidence type="ECO:0000256" key="3">
    <source>
        <dbReference type="ARBA" id="ARBA00022729"/>
    </source>
</evidence>
<dbReference type="GO" id="GO:0042956">
    <property type="term" value="P:maltodextrin transmembrane transport"/>
    <property type="evidence" value="ECO:0007669"/>
    <property type="project" value="TreeGrafter"/>
</dbReference>
<dbReference type="Pfam" id="PF01547">
    <property type="entry name" value="SBP_bac_1"/>
    <property type="match status" value="1"/>
</dbReference>
<evidence type="ECO:0000256" key="1">
    <source>
        <dbReference type="ARBA" id="ARBA00008520"/>
    </source>
</evidence>
<comment type="similarity">
    <text evidence="1">Belongs to the bacterial solute-binding protein 1 family.</text>
</comment>
<dbReference type="GO" id="GO:0055052">
    <property type="term" value="C:ATP-binding cassette (ABC) transporter complex, substrate-binding subunit-containing"/>
    <property type="evidence" value="ECO:0007669"/>
    <property type="project" value="TreeGrafter"/>
</dbReference>
<accession>A0A4R5K8A4</accession>
<feature type="signal peptide" evidence="4">
    <location>
        <begin position="1"/>
        <end position="28"/>
    </location>
</feature>
<evidence type="ECO:0000256" key="2">
    <source>
        <dbReference type="ARBA" id="ARBA00022448"/>
    </source>
</evidence>
<keyword evidence="3 4" id="KW-0732">Signal</keyword>
<dbReference type="PANTHER" id="PTHR30061">
    <property type="entry name" value="MALTOSE-BINDING PERIPLASMIC PROTEIN"/>
    <property type="match status" value="1"/>
</dbReference>
<organism evidence="5 6">
    <name type="scientific">Arthrobacter terricola</name>
    <dbReference type="NCBI Taxonomy" id="2547396"/>
    <lineage>
        <taxon>Bacteria</taxon>
        <taxon>Bacillati</taxon>
        <taxon>Actinomycetota</taxon>
        <taxon>Actinomycetes</taxon>
        <taxon>Micrococcales</taxon>
        <taxon>Micrococcaceae</taxon>
        <taxon>Arthrobacter</taxon>
    </lineage>
</organism>
<dbReference type="OrthoDB" id="2510110at2"/>
<dbReference type="PROSITE" id="PS51257">
    <property type="entry name" value="PROKAR_LIPOPROTEIN"/>
    <property type="match status" value="1"/>
</dbReference>
<dbReference type="GO" id="GO:0015768">
    <property type="term" value="P:maltose transport"/>
    <property type="evidence" value="ECO:0007669"/>
    <property type="project" value="TreeGrafter"/>
</dbReference>
<proteinExistence type="inferred from homology"/>
<comment type="caution">
    <text evidence="5">The sequence shown here is derived from an EMBL/GenBank/DDBJ whole genome shotgun (WGS) entry which is preliminary data.</text>
</comment>
<evidence type="ECO:0000256" key="4">
    <source>
        <dbReference type="SAM" id="SignalP"/>
    </source>
</evidence>
<protein>
    <submittedName>
        <fullName evidence="5">Extracellular solute-binding protein</fullName>
    </submittedName>
</protein>